<evidence type="ECO:0000313" key="3">
    <source>
        <dbReference type="Proteomes" id="UP001150941"/>
    </source>
</evidence>
<keyword evidence="3" id="KW-1185">Reference proteome</keyword>
<gene>
    <name evidence="2" type="ORF">N7468_004627</name>
</gene>
<evidence type="ECO:0000256" key="1">
    <source>
        <dbReference type="SAM" id="MobiDB-lite"/>
    </source>
</evidence>
<dbReference type="RefSeq" id="XP_058332927.1">
    <property type="nucleotide sequence ID" value="XM_058473924.1"/>
</dbReference>
<dbReference type="AlphaFoldDB" id="A0A9W9TTD7"/>
<reference evidence="2" key="2">
    <citation type="journal article" date="2023" name="IMA Fungus">
        <title>Comparative genomic study of the Penicillium genus elucidates a diverse pangenome and 15 lateral gene transfer events.</title>
        <authorList>
            <person name="Petersen C."/>
            <person name="Sorensen T."/>
            <person name="Nielsen M.R."/>
            <person name="Sondergaard T.E."/>
            <person name="Sorensen J.L."/>
            <person name="Fitzpatrick D.A."/>
            <person name="Frisvad J.C."/>
            <person name="Nielsen K.L."/>
        </authorList>
    </citation>
    <scope>NUCLEOTIDE SEQUENCE</scope>
    <source>
        <strain evidence="2">IBT 19713</strain>
    </source>
</reference>
<comment type="caution">
    <text evidence="2">The sequence shown here is derived from an EMBL/GenBank/DDBJ whole genome shotgun (WGS) entry which is preliminary data.</text>
</comment>
<feature type="region of interest" description="Disordered" evidence="1">
    <location>
        <begin position="82"/>
        <end position="147"/>
    </location>
</feature>
<evidence type="ECO:0000313" key="2">
    <source>
        <dbReference type="EMBL" id="KAJ5240008.1"/>
    </source>
</evidence>
<feature type="compositionally biased region" description="Basic residues" evidence="1">
    <location>
        <begin position="121"/>
        <end position="131"/>
    </location>
</feature>
<sequence>MIYKLRDEQADNIPRGCVTPLVVATITQEWVEASNGPVNPDLLEGWDELTEDEQAKVIRAIMNGRVDDTDWRGDPEMNVIGAVGFRSKKSKTEAPPKKATGKKRARGASPTEEDGEPSSKSARRGRGRGRGGGRGSRGVCGDPKEAA</sequence>
<dbReference type="OrthoDB" id="429950at2759"/>
<accession>A0A9W9TTD7</accession>
<dbReference type="GeneID" id="83201227"/>
<protein>
    <submittedName>
        <fullName evidence="2">Uncharacterized protein</fullName>
    </submittedName>
</protein>
<organism evidence="2 3">
    <name type="scientific">Penicillium chermesinum</name>
    <dbReference type="NCBI Taxonomy" id="63820"/>
    <lineage>
        <taxon>Eukaryota</taxon>
        <taxon>Fungi</taxon>
        <taxon>Dikarya</taxon>
        <taxon>Ascomycota</taxon>
        <taxon>Pezizomycotina</taxon>
        <taxon>Eurotiomycetes</taxon>
        <taxon>Eurotiomycetidae</taxon>
        <taxon>Eurotiales</taxon>
        <taxon>Aspergillaceae</taxon>
        <taxon>Penicillium</taxon>
    </lineage>
</organism>
<reference evidence="2" key="1">
    <citation type="submission" date="2022-11" db="EMBL/GenBank/DDBJ databases">
        <authorList>
            <person name="Petersen C."/>
        </authorList>
    </citation>
    <scope>NUCLEOTIDE SEQUENCE</scope>
    <source>
        <strain evidence="2">IBT 19713</strain>
    </source>
</reference>
<dbReference type="EMBL" id="JAPQKS010000003">
    <property type="protein sequence ID" value="KAJ5240008.1"/>
    <property type="molecule type" value="Genomic_DNA"/>
</dbReference>
<name>A0A9W9TTD7_9EURO</name>
<proteinExistence type="predicted"/>
<dbReference type="Proteomes" id="UP001150941">
    <property type="component" value="Unassembled WGS sequence"/>
</dbReference>